<dbReference type="Gene3D" id="3.30.420.40">
    <property type="match status" value="2"/>
</dbReference>
<comment type="cofactor">
    <cofactor evidence="1">
        <name>[4Fe-4S] cluster</name>
        <dbReference type="ChEBI" id="CHEBI:49883"/>
    </cofactor>
</comment>
<dbReference type="InterPro" id="IPR002731">
    <property type="entry name" value="ATPase_BadF"/>
</dbReference>
<dbReference type="SUPFAM" id="SSF53067">
    <property type="entry name" value="Actin-like ATPase domain"/>
    <property type="match status" value="1"/>
</dbReference>
<evidence type="ECO:0000259" key="5">
    <source>
        <dbReference type="Pfam" id="PF01869"/>
    </source>
</evidence>
<organism evidence="6">
    <name type="scientific">mine drainage metagenome</name>
    <dbReference type="NCBI Taxonomy" id="410659"/>
    <lineage>
        <taxon>unclassified sequences</taxon>
        <taxon>metagenomes</taxon>
        <taxon>ecological metagenomes</taxon>
    </lineage>
</organism>
<gene>
    <name evidence="6" type="ORF">B1A_05981</name>
</gene>
<dbReference type="Pfam" id="PF01869">
    <property type="entry name" value="BcrAD_BadFG"/>
    <property type="match status" value="1"/>
</dbReference>
<dbReference type="PANTHER" id="PTHR32329:SF2">
    <property type="entry name" value="BIFUNCTIONAL PROTEIN [INCLUDES 2-HYDROXYACYL-COA DEHYDRATASE (N-TER) AND ITS ACTIVATOR DOMAIN (C_TERM)"/>
    <property type="match status" value="1"/>
</dbReference>
<keyword evidence="2" id="KW-0479">Metal-binding</keyword>
<evidence type="ECO:0000313" key="6">
    <source>
        <dbReference type="EMBL" id="EQD71054.1"/>
    </source>
</evidence>
<evidence type="ECO:0000256" key="3">
    <source>
        <dbReference type="ARBA" id="ARBA00023004"/>
    </source>
</evidence>
<protein>
    <submittedName>
        <fullName evidence="6">(R)-2-hydroxyglutaryl-CoA dehydratase activator</fullName>
    </submittedName>
</protein>
<evidence type="ECO:0000256" key="1">
    <source>
        <dbReference type="ARBA" id="ARBA00001966"/>
    </source>
</evidence>
<reference evidence="6" key="2">
    <citation type="journal article" date="2014" name="ISME J.">
        <title>Microbial stratification in low pH oxic and suboxic macroscopic growths along an acid mine drainage.</title>
        <authorList>
            <person name="Mendez-Garcia C."/>
            <person name="Mesa V."/>
            <person name="Sprenger R.R."/>
            <person name="Richter M."/>
            <person name="Diez M.S."/>
            <person name="Solano J."/>
            <person name="Bargiela R."/>
            <person name="Golyshina O.V."/>
            <person name="Manteca A."/>
            <person name="Ramos J.L."/>
            <person name="Gallego J.R."/>
            <person name="Llorente I."/>
            <person name="Martins Dos Santos V.A."/>
            <person name="Jensen O.N."/>
            <person name="Pelaez A.I."/>
            <person name="Sanchez J."/>
            <person name="Ferrer M."/>
        </authorList>
    </citation>
    <scope>NUCLEOTIDE SEQUENCE</scope>
</reference>
<dbReference type="NCBIfam" id="TIGR00241">
    <property type="entry name" value="CoA_E_activ"/>
    <property type="match status" value="1"/>
</dbReference>
<evidence type="ECO:0000256" key="2">
    <source>
        <dbReference type="ARBA" id="ARBA00022723"/>
    </source>
</evidence>
<dbReference type="GO" id="GO:0051536">
    <property type="term" value="F:iron-sulfur cluster binding"/>
    <property type="evidence" value="ECO:0007669"/>
    <property type="project" value="UniProtKB-KW"/>
</dbReference>
<feature type="domain" description="ATPase BadF/BadG/BcrA/BcrD type" evidence="5">
    <location>
        <begin position="2"/>
        <end position="135"/>
    </location>
</feature>
<dbReference type="InterPro" id="IPR051805">
    <property type="entry name" value="Dehydratase_Activator_Redct"/>
</dbReference>
<evidence type="ECO:0000256" key="4">
    <source>
        <dbReference type="ARBA" id="ARBA00023014"/>
    </source>
</evidence>
<comment type="caution">
    <text evidence="6">The sequence shown here is derived from an EMBL/GenBank/DDBJ whole genome shotgun (WGS) entry which is preliminary data.</text>
</comment>
<keyword evidence="4" id="KW-0411">Iron-sulfur</keyword>
<dbReference type="AlphaFoldDB" id="T1CRE4"/>
<reference evidence="6" key="1">
    <citation type="submission" date="2013-08" db="EMBL/GenBank/DDBJ databases">
        <authorList>
            <person name="Mendez C."/>
            <person name="Richter M."/>
            <person name="Ferrer M."/>
            <person name="Sanchez J."/>
        </authorList>
    </citation>
    <scope>NUCLEOTIDE SEQUENCE</scope>
</reference>
<dbReference type="GO" id="GO:0046872">
    <property type="term" value="F:metal ion binding"/>
    <property type="evidence" value="ECO:0007669"/>
    <property type="project" value="UniProtKB-KW"/>
</dbReference>
<dbReference type="PANTHER" id="PTHR32329">
    <property type="entry name" value="BIFUNCTIONAL PROTEIN [INCLUDES 2-HYDROXYACYL-COA DEHYDRATASE (N-TER) AND ITS ACTIVATOR DOMAIN (C_TERM)-RELATED"/>
    <property type="match status" value="1"/>
</dbReference>
<dbReference type="InterPro" id="IPR008275">
    <property type="entry name" value="CoA_E_activase_dom"/>
</dbReference>
<name>T1CRE4_9ZZZZ</name>
<feature type="non-terminal residue" evidence="6">
    <location>
        <position position="1"/>
    </location>
</feature>
<keyword evidence="3" id="KW-0408">Iron</keyword>
<dbReference type="EMBL" id="AUZX01004354">
    <property type="protein sequence ID" value="EQD71054.1"/>
    <property type="molecule type" value="Genomic_DNA"/>
</dbReference>
<dbReference type="InterPro" id="IPR043129">
    <property type="entry name" value="ATPase_NBD"/>
</dbReference>
<sequence length="145" mass="15176">VDFAMNDKCAAGTGRFLDVCANALGFDVGEIGPLSLQARHAVKVTSTCTVFAESEVTSYVARGKDPKDILAGLHASIASRTFSLMQRVGVEPEITFTGGVSQNEGMVHALRRRLGSPVNVSPLSQYLGALGAALHGWERLSGGAS</sequence>
<proteinExistence type="predicted"/>
<accession>T1CRE4</accession>